<evidence type="ECO:0000313" key="1">
    <source>
        <dbReference type="EMBL" id="PRP66824.1"/>
    </source>
</evidence>
<comment type="caution">
    <text evidence="1">The sequence shown here is derived from an EMBL/GenBank/DDBJ whole genome shotgun (WGS) entry which is preliminary data.</text>
</comment>
<keyword evidence="2" id="KW-1185">Reference proteome</keyword>
<dbReference type="NCBIfam" id="TIGR01200">
    <property type="entry name" value="GLPGLI"/>
    <property type="match status" value="1"/>
</dbReference>
<dbReference type="AlphaFoldDB" id="A0A2S9WTM1"/>
<dbReference type="OrthoDB" id="1440774at2"/>
<dbReference type="Proteomes" id="UP000239532">
    <property type="component" value="Unassembled WGS sequence"/>
</dbReference>
<gene>
    <name evidence="1" type="ORF">BST86_06760</name>
</gene>
<protein>
    <recommendedName>
        <fullName evidence="3">GLPGLI family protein</fullName>
    </recommendedName>
</protein>
<accession>A0A2S9WTM1</accession>
<dbReference type="RefSeq" id="WP_105982612.1">
    <property type="nucleotide sequence ID" value="NZ_MQUC01000003.1"/>
</dbReference>
<reference evidence="1 2" key="1">
    <citation type="submission" date="2016-11" db="EMBL/GenBank/DDBJ databases">
        <title>Trade-off between light-utilization and light-protection in marine flavobacteria.</title>
        <authorList>
            <person name="Kumagai Y."/>
        </authorList>
    </citation>
    <scope>NUCLEOTIDE SEQUENCE [LARGE SCALE GENOMIC DNA]</scope>
    <source>
        <strain evidence="1 2">JCM 17109</strain>
    </source>
</reference>
<name>A0A2S9WTM1_9FLAO</name>
<proteinExistence type="predicted"/>
<sequence length="307" mass="35410">METILNLSPIFKSEQDIIQMMRSMIFRILAVFIITSSAVYAQKADKQTAITAVAYLYSFKINESDVQPMQENMNLIVDGSETSFQSYNLRKMDTIKATTTYTDVNDPKRIENNRKYKSFNKYNIYTNGMEVTFNSKLGMDAYVYEETLNLDWQLGSDTKEIMGYTCKNARVSYGGRQWEVWYAPDLPFNAGPYKFKGLPGLILKATDDTGNFDFEAAAMGSKKKVPLQYAFHSKSKNELVKTTREEFNKIQASYEGLSFNEKMNFGRTDGSRIVVTQMWDKDGNEEDLRELDQAPEKRRLFIEVDHE</sequence>
<evidence type="ECO:0008006" key="3">
    <source>
        <dbReference type="Google" id="ProtNLM"/>
    </source>
</evidence>
<dbReference type="EMBL" id="MQUC01000003">
    <property type="protein sequence ID" value="PRP66824.1"/>
    <property type="molecule type" value="Genomic_DNA"/>
</dbReference>
<evidence type="ECO:0000313" key="2">
    <source>
        <dbReference type="Proteomes" id="UP000239532"/>
    </source>
</evidence>
<organism evidence="1 2">
    <name type="scientific">Nonlabens agnitus</name>
    <dbReference type="NCBI Taxonomy" id="870484"/>
    <lineage>
        <taxon>Bacteria</taxon>
        <taxon>Pseudomonadati</taxon>
        <taxon>Bacteroidota</taxon>
        <taxon>Flavobacteriia</taxon>
        <taxon>Flavobacteriales</taxon>
        <taxon>Flavobacteriaceae</taxon>
        <taxon>Nonlabens</taxon>
    </lineage>
</organism>
<dbReference type="Pfam" id="PF22252">
    <property type="entry name" value="PNGase_F-II_N"/>
    <property type="match status" value="1"/>
</dbReference>
<dbReference type="InterPro" id="IPR005901">
    <property type="entry name" value="GLPGLI"/>
</dbReference>